<feature type="compositionally biased region" description="Acidic residues" evidence="4">
    <location>
        <begin position="36"/>
        <end position="65"/>
    </location>
</feature>
<comment type="subcellular location">
    <subcellularLocation>
        <location evidence="1">Nucleus</location>
        <location evidence="1">Nucleolus</location>
    </subcellularLocation>
</comment>
<keyword evidence="2" id="KW-0597">Phosphoprotein</keyword>
<comment type="caution">
    <text evidence="5">The sequence shown here is derived from an EMBL/GenBank/DDBJ whole genome shotgun (WGS) entry which is preliminary data.</text>
</comment>
<dbReference type="OrthoDB" id="277439at2759"/>
<proteinExistence type="predicted"/>
<dbReference type="GO" id="GO:0032040">
    <property type="term" value="C:small-subunit processome"/>
    <property type="evidence" value="ECO:0007669"/>
    <property type="project" value="InterPro"/>
</dbReference>
<dbReference type="Pfam" id="PF04615">
    <property type="entry name" value="Utp14"/>
    <property type="match status" value="1"/>
</dbReference>
<dbReference type="PANTHER" id="PTHR14150:SF12">
    <property type="entry name" value="U3 SMALL NUCLEOLAR RNA-ASSOCIATED PROTEIN 14 HOMOLOG A"/>
    <property type="match status" value="1"/>
</dbReference>
<dbReference type="AlphaFoldDB" id="A0A9P6AFJ4"/>
<feature type="region of interest" description="Disordered" evidence="4">
    <location>
        <begin position="682"/>
        <end position="716"/>
    </location>
</feature>
<evidence type="ECO:0000256" key="1">
    <source>
        <dbReference type="ARBA" id="ARBA00004604"/>
    </source>
</evidence>
<evidence type="ECO:0000256" key="2">
    <source>
        <dbReference type="ARBA" id="ARBA00022553"/>
    </source>
</evidence>
<gene>
    <name evidence="5" type="ORF">BS47DRAFT_1386203</name>
</gene>
<dbReference type="EMBL" id="MU129205">
    <property type="protein sequence ID" value="KAF9504662.1"/>
    <property type="molecule type" value="Genomic_DNA"/>
</dbReference>
<name>A0A9P6AFJ4_9AGAM</name>
<reference evidence="5" key="1">
    <citation type="journal article" date="2020" name="Nat. Commun.">
        <title>Large-scale genome sequencing of mycorrhizal fungi provides insights into the early evolution of symbiotic traits.</title>
        <authorList>
            <person name="Miyauchi S."/>
            <person name="Kiss E."/>
            <person name="Kuo A."/>
            <person name="Drula E."/>
            <person name="Kohler A."/>
            <person name="Sanchez-Garcia M."/>
            <person name="Morin E."/>
            <person name="Andreopoulos B."/>
            <person name="Barry K.W."/>
            <person name="Bonito G."/>
            <person name="Buee M."/>
            <person name="Carver A."/>
            <person name="Chen C."/>
            <person name="Cichocki N."/>
            <person name="Clum A."/>
            <person name="Culley D."/>
            <person name="Crous P.W."/>
            <person name="Fauchery L."/>
            <person name="Girlanda M."/>
            <person name="Hayes R.D."/>
            <person name="Keri Z."/>
            <person name="LaButti K."/>
            <person name="Lipzen A."/>
            <person name="Lombard V."/>
            <person name="Magnuson J."/>
            <person name="Maillard F."/>
            <person name="Murat C."/>
            <person name="Nolan M."/>
            <person name="Ohm R.A."/>
            <person name="Pangilinan J."/>
            <person name="Pereira M.F."/>
            <person name="Perotto S."/>
            <person name="Peter M."/>
            <person name="Pfister S."/>
            <person name="Riley R."/>
            <person name="Sitrit Y."/>
            <person name="Stielow J.B."/>
            <person name="Szollosi G."/>
            <person name="Zifcakova L."/>
            <person name="Stursova M."/>
            <person name="Spatafora J.W."/>
            <person name="Tedersoo L."/>
            <person name="Vaario L.M."/>
            <person name="Yamada A."/>
            <person name="Yan M."/>
            <person name="Wang P."/>
            <person name="Xu J."/>
            <person name="Bruns T."/>
            <person name="Baldrian P."/>
            <person name="Vilgalys R."/>
            <person name="Dunand C."/>
            <person name="Henrissat B."/>
            <person name="Grigoriev I.V."/>
            <person name="Hibbett D."/>
            <person name="Nagy L.G."/>
            <person name="Martin F.M."/>
        </authorList>
    </citation>
    <scope>NUCLEOTIDE SEQUENCE</scope>
    <source>
        <strain evidence="5">UP504</strain>
    </source>
</reference>
<dbReference type="GO" id="GO:0006364">
    <property type="term" value="P:rRNA processing"/>
    <property type="evidence" value="ECO:0007669"/>
    <property type="project" value="InterPro"/>
</dbReference>
<dbReference type="PANTHER" id="PTHR14150">
    <property type="entry name" value="U3 SMALL NUCLEOLAR RNA-ASSOCIATED PROTEIN 14"/>
    <property type="match status" value="1"/>
</dbReference>
<feature type="region of interest" description="Disordered" evidence="4">
    <location>
        <begin position="606"/>
        <end position="648"/>
    </location>
</feature>
<evidence type="ECO:0000256" key="3">
    <source>
        <dbReference type="ARBA" id="ARBA00023242"/>
    </source>
</evidence>
<accession>A0A9P6AFJ4</accession>
<feature type="region of interest" description="Disordered" evidence="4">
    <location>
        <begin position="854"/>
        <end position="874"/>
    </location>
</feature>
<keyword evidence="3" id="KW-0539">Nucleus</keyword>
<evidence type="ECO:0000313" key="5">
    <source>
        <dbReference type="EMBL" id="KAF9504662.1"/>
    </source>
</evidence>
<evidence type="ECO:0008006" key="7">
    <source>
        <dbReference type="Google" id="ProtNLM"/>
    </source>
</evidence>
<evidence type="ECO:0000256" key="4">
    <source>
        <dbReference type="SAM" id="MobiDB-lite"/>
    </source>
</evidence>
<evidence type="ECO:0000313" key="6">
    <source>
        <dbReference type="Proteomes" id="UP000886523"/>
    </source>
</evidence>
<dbReference type="Proteomes" id="UP000886523">
    <property type="component" value="Unassembled WGS sequence"/>
</dbReference>
<dbReference type="InterPro" id="IPR006709">
    <property type="entry name" value="SSU_processome_Utp14"/>
</dbReference>
<keyword evidence="6" id="KW-1185">Reference proteome</keyword>
<feature type="compositionally biased region" description="Basic and acidic residues" evidence="4">
    <location>
        <begin position="619"/>
        <end position="629"/>
    </location>
</feature>
<feature type="region of interest" description="Disordered" evidence="4">
    <location>
        <begin position="1"/>
        <end position="65"/>
    </location>
</feature>
<protein>
    <recommendedName>
        <fullName evidence="7">U3 small nucleolar RNA-associated protein 14</fullName>
    </recommendedName>
</protein>
<sequence length="1089" mass="120112">MLKPPNKSAGVPLSALLDGDSGESANNDNGASDADSQSDEGPSDMEEDDEDVLSPSDNEDIDVEGDALKKLGSFIDDLSLRKRKASDVTDLLPARAIKRRVIPERTEAAIEGEFAAPSGMHAGKLTLEELLKPSSASGNNISSVSLAKSAQLLSSANNQPLSPPLHQRQQDRVDREAAYEATTEEVQKWAPTMKRIKEAEHLSFPLRAPPVLNTSASELASKFKPSTELESAVDKLLKVSNLEEEDIEQTEQLQMSNLTIEEVAARRAELRQMWELTFRAEAKAKRISKIKSKTFRKIQKKGREKNALTLDQIRVLDPEAADTERLKLEAARAKERATLRHKNTGMWTKLMNARVRARRGLRRKIQGLNDSDDAPEHFVKSDEENDVAGLAARAFDELAGLNGTGQQVAPIRKTKSGLLEMKFMRDAEERGYRVADSMADDFRAALLGMMGDSAYIVGSEGNGPSALEAVQANQGRLIFRPTTDQSQNAGPSRVTPVHLTKSNESDTSRVTLKSSVESITVSPRSDLRHAPQPRQRIRPIENPWLADPTASAKLSREKNEILVSKKSSLASKSKAAFKKQLARTEDVLTREADDAVVEISLDQAMPIDHAKQNKPKQKSKQEGKDKTKVVDPVVDPAFRDSDDEGDDAEGEDIKAFEQRDLVALAFAGDNVEFTARKEREMEADAPTTVDMTVPGWGSWGGRGTKKSQPKPHLIPGVAPAARADAGKARVIISERKDKKASHYMVKDLPHPYTTKAQFESSLEMLIGPEWNTRMGFQRSTLLKVVKRANLTLETESQLPVSRRQIHIGLHHAFSCLDVDYGWLDDSGSSRHGGYQVKEARRKHREKQSAKVVKAAGRMQRTGMNPESLPRSRPSQVEYHRKLEVLNAEIRHFSGGLNVARIPLEVVNVNPDCTADTSLVLIPYSADSSQSTRMYYVGFLVQYRVSMARRKAVVDRHIDRDVDMAWMPSERADSPSSAWLFFKTMNVSGAGTVPAASSAFIGQGGSACLFQPYINLMTLDDDSRLSILVASSVMCIPAPLAISKLHFPEKEDHITRGNAMVERGVQSKRFSSGSALVTVYHLDCQSLAKS</sequence>
<organism evidence="5 6">
    <name type="scientific">Hydnum rufescens UP504</name>
    <dbReference type="NCBI Taxonomy" id="1448309"/>
    <lineage>
        <taxon>Eukaryota</taxon>
        <taxon>Fungi</taxon>
        <taxon>Dikarya</taxon>
        <taxon>Basidiomycota</taxon>
        <taxon>Agaricomycotina</taxon>
        <taxon>Agaricomycetes</taxon>
        <taxon>Cantharellales</taxon>
        <taxon>Hydnaceae</taxon>
        <taxon>Hydnum</taxon>
    </lineage>
</organism>